<sequence length="254" mass="29800">MFSFFKSKQSKQNRIIEFLSNQVVVDIHSHLLPGIDDGSPDTETSLFLIEELQNIGFKKLITTPHIRMEVYPNTPTIIREKLAIVKEAAIQKGLKIELEASSEYYIDDNFTELLQNEDIIPFPQPRYILAEYPMIAPLMNFEQRVFEMTKRGYTPIIAHPERYRYWHKSPEAFARLKDLGCLLQLNILAIEGYYGPDIKDCAKYLLKNNLYDFVGTDLHHERHLGRLKKLTEMSKEMQLLEKYDFKNKNFFSNS</sequence>
<keyword evidence="6" id="KW-1185">Reference proteome</keyword>
<dbReference type="InterPro" id="IPR016667">
    <property type="entry name" value="Caps_polysacc_synth_CpsB/CapC"/>
</dbReference>
<accession>A0ABT6YMF1</accession>
<dbReference type="Pfam" id="PF19567">
    <property type="entry name" value="CpsB_CapC"/>
    <property type="match status" value="1"/>
</dbReference>
<protein>
    <recommendedName>
        <fullName evidence="2">protein-tyrosine-phosphatase</fullName>
        <ecNumber evidence="2">3.1.3.48</ecNumber>
    </recommendedName>
</protein>
<keyword evidence="3" id="KW-0378">Hydrolase</keyword>
<dbReference type="RefSeq" id="WP_283369777.1">
    <property type="nucleotide sequence ID" value="NZ_JASHID010000005.1"/>
</dbReference>
<name>A0ABT6YMF1_9BACT</name>
<dbReference type="Gene3D" id="3.20.20.140">
    <property type="entry name" value="Metal-dependent hydrolases"/>
    <property type="match status" value="1"/>
</dbReference>
<evidence type="ECO:0000256" key="3">
    <source>
        <dbReference type="ARBA" id="ARBA00022801"/>
    </source>
</evidence>
<evidence type="ECO:0000256" key="1">
    <source>
        <dbReference type="ARBA" id="ARBA00005750"/>
    </source>
</evidence>
<organism evidence="5 6">
    <name type="scientific">Flectobacillus longus</name>
    <dbReference type="NCBI Taxonomy" id="2984207"/>
    <lineage>
        <taxon>Bacteria</taxon>
        <taxon>Pseudomonadati</taxon>
        <taxon>Bacteroidota</taxon>
        <taxon>Cytophagia</taxon>
        <taxon>Cytophagales</taxon>
        <taxon>Flectobacillaceae</taxon>
        <taxon>Flectobacillus</taxon>
    </lineage>
</organism>
<dbReference type="SUPFAM" id="SSF89550">
    <property type="entry name" value="PHP domain-like"/>
    <property type="match status" value="1"/>
</dbReference>
<dbReference type="InterPro" id="IPR016195">
    <property type="entry name" value="Pol/histidinol_Pase-like"/>
</dbReference>
<comment type="caution">
    <text evidence="5">The sequence shown here is derived from an EMBL/GenBank/DDBJ whole genome shotgun (WGS) entry which is preliminary data.</text>
</comment>
<dbReference type="PANTHER" id="PTHR39181:SF1">
    <property type="entry name" value="TYROSINE-PROTEIN PHOSPHATASE YWQE"/>
    <property type="match status" value="1"/>
</dbReference>
<evidence type="ECO:0000256" key="4">
    <source>
        <dbReference type="ARBA" id="ARBA00051722"/>
    </source>
</evidence>
<comment type="catalytic activity">
    <reaction evidence="4">
        <text>O-phospho-L-tyrosyl-[protein] + H2O = L-tyrosyl-[protein] + phosphate</text>
        <dbReference type="Rhea" id="RHEA:10684"/>
        <dbReference type="Rhea" id="RHEA-COMP:10136"/>
        <dbReference type="Rhea" id="RHEA-COMP:20101"/>
        <dbReference type="ChEBI" id="CHEBI:15377"/>
        <dbReference type="ChEBI" id="CHEBI:43474"/>
        <dbReference type="ChEBI" id="CHEBI:46858"/>
        <dbReference type="ChEBI" id="CHEBI:61978"/>
        <dbReference type="EC" id="3.1.3.48"/>
    </reaction>
</comment>
<dbReference type="Proteomes" id="UP001236569">
    <property type="component" value="Unassembled WGS sequence"/>
</dbReference>
<reference evidence="5 6" key="1">
    <citation type="submission" date="2023-05" db="EMBL/GenBank/DDBJ databases">
        <title>Novel species of genus Flectobacillus isolated from stream in China.</title>
        <authorList>
            <person name="Lu H."/>
        </authorList>
    </citation>
    <scope>NUCLEOTIDE SEQUENCE [LARGE SCALE GENOMIC DNA]</scope>
    <source>
        <strain evidence="5 6">DC10W</strain>
    </source>
</reference>
<evidence type="ECO:0000313" key="6">
    <source>
        <dbReference type="Proteomes" id="UP001236569"/>
    </source>
</evidence>
<comment type="similarity">
    <text evidence="1">Belongs to the metallo-dependent hydrolases superfamily. CpsB/CapC family.</text>
</comment>
<dbReference type="EMBL" id="JASHID010000005">
    <property type="protein sequence ID" value="MDI9864609.1"/>
    <property type="molecule type" value="Genomic_DNA"/>
</dbReference>
<dbReference type="PANTHER" id="PTHR39181">
    <property type="entry name" value="TYROSINE-PROTEIN PHOSPHATASE YWQE"/>
    <property type="match status" value="1"/>
</dbReference>
<evidence type="ECO:0000256" key="2">
    <source>
        <dbReference type="ARBA" id="ARBA00013064"/>
    </source>
</evidence>
<dbReference type="PIRSF" id="PIRSF016557">
    <property type="entry name" value="Caps_synth_CpsB"/>
    <property type="match status" value="1"/>
</dbReference>
<proteinExistence type="inferred from homology"/>
<gene>
    <name evidence="5" type="ORF">QM480_09770</name>
</gene>
<evidence type="ECO:0000313" key="5">
    <source>
        <dbReference type="EMBL" id="MDI9864609.1"/>
    </source>
</evidence>
<dbReference type="EC" id="3.1.3.48" evidence="2"/>